<protein>
    <recommendedName>
        <fullName evidence="2">Terminase large subunit gp17-like C-terminal domain-containing protein</fullName>
    </recommendedName>
</protein>
<evidence type="ECO:0008006" key="2">
    <source>
        <dbReference type="Google" id="ProtNLM"/>
    </source>
</evidence>
<dbReference type="Gene3D" id="3.30.420.240">
    <property type="match status" value="1"/>
</dbReference>
<dbReference type="InterPro" id="IPR027417">
    <property type="entry name" value="P-loop_NTPase"/>
</dbReference>
<evidence type="ECO:0000313" key="1">
    <source>
        <dbReference type="EMBL" id="KKN80783.1"/>
    </source>
</evidence>
<accession>A0A0F9WPZ7</accession>
<name>A0A0F9WPZ7_9ZZZZ</name>
<organism evidence="1">
    <name type="scientific">marine sediment metagenome</name>
    <dbReference type="NCBI Taxonomy" id="412755"/>
    <lineage>
        <taxon>unclassified sequences</taxon>
        <taxon>metagenomes</taxon>
        <taxon>ecological metagenomes</taxon>
    </lineage>
</organism>
<dbReference type="EMBL" id="LAZR01000225">
    <property type="protein sequence ID" value="KKN80783.1"/>
    <property type="molecule type" value="Genomic_DNA"/>
</dbReference>
<gene>
    <name evidence="1" type="ORF">LCGC14_0325890</name>
</gene>
<reference evidence="1" key="1">
    <citation type="journal article" date="2015" name="Nature">
        <title>Complex archaea that bridge the gap between prokaryotes and eukaryotes.</title>
        <authorList>
            <person name="Spang A."/>
            <person name="Saw J.H."/>
            <person name="Jorgensen S.L."/>
            <person name="Zaremba-Niedzwiedzka K."/>
            <person name="Martijn J."/>
            <person name="Lind A.E."/>
            <person name="van Eijk R."/>
            <person name="Schleper C."/>
            <person name="Guy L."/>
            <person name="Ettema T.J."/>
        </authorList>
    </citation>
    <scope>NUCLEOTIDE SEQUENCE</scope>
</reference>
<dbReference type="Gene3D" id="3.40.50.300">
    <property type="entry name" value="P-loop containing nucleotide triphosphate hydrolases"/>
    <property type="match status" value="1"/>
</dbReference>
<comment type="caution">
    <text evidence="1">The sequence shown here is derived from an EMBL/GenBank/DDBJ whole genome shotgun (WGS) entry which is preliminary data.</text>
</comment>
<dbReference type="AlphaFoldDB" id="A0A0F9WPZ7"/>
<sequence>MKRITPTKFKQYARDPMAFIMDLVVPGADPTKKQRDVCADFQFEAYERLVPCLQAVAHHKMPPDRGIWIERTKGASKDSDVGCCLLWMLIFSRRPILIEIGAEQQEQAAETLLAMQSVVRLNPWMAPLVEFQKSKVIGKQTEAVMDVLTTTSTGAHGSRPNMTVCNELSHVTNKDFMETMADNADKIGNNFMLIATNAGHLQTWQHDWREEHRQSGDWWFQKVEEPAPWIPQRNVRGAKMRNTTLRFNRLWRGIWSATEANAIDADDIEAAVRMDGPMTPKHVLDNGFVVIQGVDAGVQHDHAAVVHLAVQRGNPQIWLARCESWAPIGGRIALEQVESAILRGWADFPCLGCCFDPWQMEYIAERVRQRGVIMDPITMTGATGDEIARTVLEHFRNRLIRIYRQELFVRDLHRLNIEETKLGTYKLKSVRDGYGHADRAVAFVMALPAAALVARQPPIDEFSEAEHFVEVG</sequence>
<proteinExistence type="predicted"/>